<dbReference type="PANTHER" id="PTHR21310">
    <property type="entry name" value="AMINOGLYCOSIDE PHOSPHOTRANSFERASE-RELATED-RELATED"/>
    <property type="match status" value="1"/>
</dbReference>
<organism evidence="2 3">
    <name type="scientific">Actinocorallia longicatena</name>
    <dbReference type="NCBI Taxonomy" id="111803"/>
    <lineage>
        <taxon>Bacteria</taxon>
        <taxon>Bacillati</taxon>
        <taxon>Actinomycetota</taxon>
        <taxon>Actinomycetes</taxon>
        <taxon>Streptosporangiales</taxon>
        <taxon>Thermomonosporaceae</taxon>
        <taxon>Actinocorallia</taxon>
    </lineage>
</organism>
<dbReference type="InterPro" id="IPR002575">
    <property type="entry name" value="Aminoglycoside_PTrfase"/>
</dbReference>
<accession>A0ABP6QNA0</accession>
<dbReference type="Gene3D" id="3.90.1200.10">
    <property type="match status" value="1"/>
</dbReference>
<dbReference type="EMBL" id="BAAAUV010000037">
    <property type="protein sequence ID" value="GAA3239114.1"/>
    <property type="molecule type" value="Genomic_DNA"/>
</dbReference>
<evidence type="ECO:0000313" key="3">
    <source>
        <dbReference type="Proteomes" id="UP001501237"/>
    </source>
</evidence>
<dbReference type="Proteomes" id="UP001501237">
    <property type="component" value="Unassembled WGS sequence"/>
</dbReference>
<comment type="caution">
    <text evidence="2">The sequence shown here is derived from an EMBL/GenBank/DDBJ whole genome shotgun (WGS) entry which is preliminary data.</text>
</comment>
<evidence type="ECO:0000313" key="2">
    <source>
        <dbReference type="EMBL" id="GAA3239114.1"/>
    </source>
</evidence>
<dbReference type="CDD" id="cd05154">
    <property type="entry name" value="ACAD10_11_N-like"/>
    <property type="match status" value="1"/>
</dbReference>
<dbReference type="Pfam" id="PF01636">
    <property type="entry name" value="APH"/>
    <property type="match status" value="1"/>
</dbReference>
<dbReference type="RefSeq" id="WP_344838459.1">
    <property type="nucleotide sequence ID" value="NZ_BAAAUV010000037.1"/>
</dbReference>
<keyword evidence="3" id="KW-1185">Reference proteome</keyword>
<dbReference type="Gene3D" id="3.30.200.20">
    <property type="entry name" value="Phosphorylase Kinase, domain 1"/>
    <property type="match status" value="1"/>
</dbReference>
<reference evidence="3" key="1">
    <citation type="journal article" date="2019" name="Int. J. Syst. Evol. Microbiol.">
        <title>The Global Catalogue of Microorganisms (GCM) 10K type strain sequencing project: providing services to taxonomists for standard genome sequencing and annotation.</title>
        <authorList>
            <consortium name="The Broad Institute Genomics Platform"/>
            <consortium name="The Broad Institute Genome Sequencing Center for Infectious Disease"/>
            <person name="Wu L."/>
            <person name="Ma J."/>
        </authorList>
    </citation>
    <scope>NUCLEOTIDE SEQUENCE [LARGE SCALE GENOMIC DNA]</scope>
    <source>
        <strain evidence="3">JCM 9377</strain>
    </source>
</reference>
<protein>
    <submittedName>
        <fullName evidence="2">Phosphotransferase family protein</fullName>
    </submittedName>
</protein>
<dbReference type="InterPro" id="IPR011009">
    <property type="entry name" value="Kinase-like_dom_sf"/>
</dbReference>
<dbReference type="InterPro" id="IPR041726">
    <property type="entry name" value="ACAD10_11_N"/>
</dbReference>
<dbReference type="InterPro" id="IPR051678">
    <property type="entry name" value="AGP_Transferase"/>
</dbReference>
<dbReference type="PANTHER" id="PTHR21310:SF40">
    <property type="entry name" value="AMINOGLYCOSIDE PHOSPHOTRANSFERASE DOMAIN-CONTAINING PROTEIN-RELATED"/>
    <property type="match status" value="1"/>
</dbReference>
<sequence>MRIASDVVDYEVLASWMDSQGLPGGEIEDVEQLGGGTQNVLLKFRRGGTEFVLRRGPKHLRAKTNEVLRREARVLSALDGTDVPAPRIIAACPDETVMHGAVFYLMTPVDGFNATTGLPALHAGDASIRHRMGLEAAISLARLGAVDHEAVGLDGYGRPEGFLERQVPRWTSELEGYSKLDGYDGPEIPGLDDVAAWLESHRPADWRPGIMHGDYHLANLMFSPSGPEVAAIVDWEMSTIGDPLLDLGWLLATWPDADSVDIAGPVGQAGGLPEPAELIAAYAANSTRNLDAIDWYAVLACFKLGIVLEGTHARAAAGKAPREVGDLLHTITLGLFARAEKFISGGAA</sequence>
<dbReference type="SUPFAM" id="SSF56112">
    <property type="entry name" value="Protein kinase-like (PK-like)"/>
    <property type="match status" value="1"/>
</dbReference>
<gene>
    <name evidence="2" type="ORF">GCM10010468_75090</name>
</gene>
<proteinExistence type="predicted"/>
<name>A0ABP6QNA0_9ACTN</name>
<feature type="domain" description="Aminoglycoside phosphotransferase" evidence="1">
    <location>
        <begin position="30"/>
        <end position="277"/>
    </location>
</feature>
<evidence type="ECO:0000259" key="1">
    <source>
        <dbReference type="Pfam" id="PF01636"/>
    </source>
</evidence>